<dbReference type="GO" id="GO:0005829">
    <property type="term" value="C:cytosol"/>
    <property type="evidence" value="ECO:0007669"/>
    <property type="project" value="TreeGrafter"/>
</dbReference>
<keyword evidence="3" id="KW-0328">Glycosyltransferase</keyword>
<evidence type="ECO:0000256" key="2">
    <source>
        <dbReference type="ARBA" id="ARBA00021980"/>
    </source>
</evidence>
<evidence type="ECO:0000256" key="4">
    <source>
        <dbReference type="ARBA" id="ARBA00022679"/>
    </source>
</evidence>
<keyword evidence="4" id="KW-0808">Transferase</keyword>
<dbReference type="AlphaFoldDB" id="A0A7C9PP67"/>
<dbReference type="GO" id="GO:0004850">
    <property type="term" value="F:uridine phosphorylase activity"/>
    <property type="evidence" value="ECO:0007669"/>
    <property type="project" value="UniProtKB-EC"/>
</dbReference>
<evidence type="ECO:0000313" key="7">
    <source>
        <dbReference type="EMBL" id="NEM92067.1"/>
    </source>
</evidence>
<dbReference type="Pfam" id="PF01048">
    <property type="entry name" value="PNP_UDP_1"/>
    <property type="match status" value="1"/>
</dbReference>
<protein>
    <recommendedName>
        <fullName evidence="2">Uridine phosphorylase</fullName>
        <ecNumber evidence="1">2.4.2.3</ecNumber>
    </recommendedName>
</protein>
<sequence length="235" mass="24436">MPTPHIAAAEGEIAPKVIMPGDPRRATLIAEQFFDDARLVTEVRGILGYTGTVGGERMTVMASGMGMPSLTIYATELVRSYGVTRIVRVGTMGGAQDFLELGDVVAASAAHTDSAMSAARIPGVQFSHAPTFGLLRAAVEYGEASGTTLHVGPVFTTDAFYQPNTAVGAQMVAHGVLGIEMEAAGLYAVGAAEGIETLMVGTVSDFLYKKGEMSPAERESTFAGMVPFAIAALQS</sequence>
<evidence type="ECO:0000256" key="1">
    <source>
        <dbReference type="ARBA" id="ARBA00011888"/>
    </source>
</evidence>
<dbReference type="EMBL" id="JAAGWZ010000003">
    <property type="protein sequence ID" value="NEM92067.1"/>
    <property type="molecule type" value="Genomic_DNA"/>
</dbReference>
<name>A0A7C9PP67_9MICO</name>
<evidence type="ECO:0000313" key="8">
    <source>
        <dbReference type="Proteomes" id="UP000479756"/>
    </source>
</evidence>
<evidence type="ECO:0000256" key="3">
    <source>
        <dbReference type="ARBA" id="ARBA00022676"/>
    </source>
</evidence>
<dbReference type="NCBIfam" id="NF004489">
    <property type="entry name" value="PRK05819.1"/>
    <property type="match status" value="1"/>
</dbReference>
<evidence type="ECO:0000256" key="5">
    <source>
        <dbReference type="ARBA" id="ARBA00048447"/>
    </source>
</evidence>
<feature type="domain" description="Nucleoside phosphorylase" evidence="6">
    <location>
        <begin position="17"/>
        <end position="213"/>
    </location>
</feature>
<comment type="caution">
    <text evidence="7">The sequence shown here is derived from an EMBL/GenBank/DDBJ whole genome shotgun (WGS) entry which is preliminary data.</text>
</comment>
<dbReference type="CDD" id="cd09006">
    <property type="entry name" value="PNP_EcPNPI-like"/>
    <property type="match status" value="1"/>
</dbReference>
<keyword evidence="8" id="KW-1185">Reference proteome</keyword>
<dbReference type="GO" id="GO:0004731">
    <property type="term" value="F:purine-nucleoside phosphorylase activity"/>
    <property type="evidence" value="ECO:0007669"/>
    <property type="project" value="InterPro"/>
</dbReference>
<dbReference type="Proteomes" id="UP000479756">
    <property type="component" value="Unassembled WGS sequence"/>
</dbReference>
<dbReference type="EC" id="2.4.2.3" evidence="1"/>
<evidence type="ECO:0000259" key="6">
    <source>
        <dbReference type="Pfam" id="PF01048"/>
    </source>
</evidence>
<dbReference type="PANTHER" id="PTHR43691">
    <property type="entry name" value="URIDINE PHOSPHORYLASE"/>
    <property type="match status" value="1"/>
</dbReference>
<dbReference type="GO" id="GO:0006152">
    <property type="term" value="P:purine nucleoside catabolic process"/>
    <property type="evidence" value="ECO:0007669"/>
    <property type="project" value="TreeGrafter"/>
</dbReference>
<accession>A0A7C9PP67</accession>
<dbReference type="InterPro" id="IPR035994">
    <property type="entry name" value="Nucleoside_phosphorylase_sf"/>
</dbReference>
<dbReference type="Gene3D" id="3.40.50.1580">
    <property type="entry name" value="Nucleoside phosphorylase domain"/>
    <property type="match status" value="1"/>
</dbReference>
<dbReference type="InterPro" id="IPR000845">
    <property type="entry name" value="Nucleoside_phosphorylase_d"/>
</dbReference>
<gene>
    <name evidence="7" type="ORF">G3T37_11955</name>
</gene>
<dbReference type="RefSeq" id="WP_163474118.1">
    <property type="nucleotide sequence ID" value="NZ_JAAGWZ010000003.1"/>
</dbReference>
<dbReference type="PANTHER" id="PTHR43691:SF11">
    <property type="entry name" value="FI09636P-RELATED"/>
    <property type="match status" value="1"/>
</dbReference>
<comment type="catalytic activity">
    <reaction evidence="5">
        <text>uridine + phosphate = alpha-D-ribose 1-phosphate + uracil</text>
        <dbReference type="Rhea" id="RHEA:24388"/>
        <dbReference type="ChEBI" id="CHEBI:16704"/>
        <dbReference type="ChEBI" id="CHEBI:17568"/>
        <dbReference type="ChEBI" id="CHEBI:43474"/>
        <dbReference type="ChEBI" id="CHEBI:57720"/>
        <dbReference type="EC" id="2.4.2.3"/>
    </reaction>
</comment>
<dbReference type="SUPFAM" id="SSF53167">
    <property type="entry name" value="Purine and uridine phosphorylases"/>
    <property type="match status" value="1"/>
</dbReference>
<organism evidence="7 8">
    <name type="scientific">Galbitalea soli</name>
    <dbReference type="NCBI Taxonomy" id="1268042"/>
    <lineage>
        <taxon>Bacteria</taxon>
        <taxon>Bacillati</taxon>
        <taxon>Actinomycetota</taxon>
        <taxon>Actinomycetes</taxon>
        <taxon>Micrococcales</taxon>
        <taxon>Microbacteriaceae</taxon>
        <taxon>Galbitalea</taxon>
    </lineage>
</organism>
<proteinExistence type="predicted"/>
<reference evidence="7 8" key="1">
    <citation type="journal article" date="2014" name="Int. J. Syst. Evol. Microbiol.">
        <title>Description of Galbitalea soli gen. nov., sp. nov., and Frondihabitans sucicola sp. nov.</title>
        <authorList>
            <person name="Kim S.J."/>
            <person name="Lim J.M."/>
            <person name="Ahn J.H."/>
            <person name="Weon H.Y."/>
            <person name="Hamada M."/>
            <person name="Suzuki K."/>
            <person name="Ahn T.Y."/>
            <person name="Kwon S.W."/>
        </authorList>
    </citation>
    <scope>NUCLEOTIDE SEQUENCE [LARGE SCALE GENOMIC DNA]</scope>
    <source>
        <strain evidence="7 8">NBRC 108727</strain>
    </source>
</reference>
<dbReference type="InterPro" id="IPR004402">
    <property type="entry name" value="DeoD-type"/>
</dbReference>